<dbReference type="SMART" id="SM00248">
    <property type="entry name" value="ANK"/>
    <property type="match status" value="2"/>
</dbReference>
<dbReference type="InterPro" id="IPR036770">
    <property type="entry name" value="Ankyrin_rpt-contain_sf"/>
</dbReference>
<keyword evidence="2 3" id="KW-0040">ANK repeat</keyword>
<protein>
    <recommendedName>
        <fullName evidence="6">Fungal N-terminal domain-containing protein</fullName>
    </recommendedName>
</protein>
<dbReference type="EMBL" id="JABFCT010000013">
    <property type="protein sequence ID" value="KAF5870946.1"/>
    <property type="molecule type" value="Genomic_DNA"/>
</dbReference>
<dbReference type="AlphaFoldDB" id="A0A8H6EG65"/>
<dbReference type="PROSITE" id="PS50088">
    <property type="entry name" value="ANK_REPEAT"/>
    <property type="match status" value="1"/>
</dbReference>
<evidence type="ECO:0000256" key="2">
    <source>
        <dbReference type="ARBA" id="ARBA00023043"/>
    </source>
</evidence>
<dbReference type="Pfam" id="PF12796">
    <property type="entry name" value="Ank_2"/>
    <property type="match status" value="1"/>
</dbReference>
<sequence length="355" mass="39214">MDVLAQVSSVISVLSLAIQLAGGIKKAYTLWESVQEASREFQMICKNLRAISNQLMNMVDGIKLDLQELTSKSVETASRDPPGSNVHFDALKVEAQALACSTEKPVSTPTERSLRRKSAFLGNLECSLSNINTPFGTIDICITTLSFADNTYKSLTNLIMHPSRLPQLCGVRLGIGVALSRSYGTLEPELKAHRTVRDDSSIFRLCRDGRIDVIRCLFDEGLASPHDTDSYGRTPLAIAASAGQLSICKFLVDEGADLEVRNIQNNDLESYVCGTWSFDHGKSRGVPFGFSHSKNRVFVPCDVWIEVLRMFIEQFEVSEDPNSSGVIGLRRLVDTTRLVADRKLFLGLLQCFKIS</sequence>
<evidence type="ECO:0000256" key="3">
    <source>
        <dbReference type="PROSITE-ProRule" id="PRU00023"/>
    </source>
</evidence>
<accession>A0A8H6EG65</accession>
<evidence type="ECO:0000313" key="5">
    <source>
        <dbReference type="Proteomes" id="UP000531561"/>
    </source>
</evidence>
<evidence type="ECO:0008006" key="6">
    <source>
        <dbReference type="Google" id="ProtNLM"/>
    </source>
</evidence>
<dbReference type="InterPro" id="IPR002110">
    <property type="entry name" value="Ankyrin_rpt"/>
</dbReference>
<evidence type="ECO:0000256" key="1">
    <source>
        <dbReference type="ARBA" id="ARBA00022737"/>
    </source>
</evidence>
<dbReference type="GeneID" id="59263535"/>
<name>A0A8H6EG65_9HELO</name>
<reference evidence="4 5" key="1">
    <citation type="journal article" date="2020" name="Phytopathology">
        <title>A high-quality genome resource of Botrytis fragariae, a new and rapidly spreading fungal pathogen causing strawberry gray mold in the U.S.A.</title>
        <authorList>
            <person name="Wu Y."/>
            <person name="Saski C.A."/>
            <person name="Schnabel G."/>
            <person name="Xiao S."/>
            <person name="Hu M."/>
        </authorList>
    </citation>
    <scope>NUCLEOTIDE SEQUENCE [LARGE SCALE GENOMIC DNA]</scope>
    <source>
        <strain evidence="4 5">BVB16</strain>
    </source>
</reference>
<dbReference type="SUPFAM" id="SSF48403">
    <property type="entry name" value="Ankyrin repeat"/>
    <property type="match status" value="1"/>
</dbReference>
<feature type="repeat" description="ANK" evidence="3">
    <location>
        <begin position="231"/>
        <end position="263"/>
    </location>
</feature>
<organism evidence="4 5">
    <name type="scientific">Botrytis fragariae</name>
    <dbReference type="NCBI Taxonomy" id="1964551"/>
    <lineage>
        <taxon>Eukaryota</taxon>
        <taxon>Fungi</taxon>
        <taxon>Dikarya</taxon>
        <taxon>Ascomycota</taxon>
        <taxon>Pezizomycotina</taxon>
        <taxon>Leotiomycetes</taxon>
        <taxon>Helotiales</taxon>
        <taxon>Sclerotiniaceae</taxon>
        <taxon>Botrytis</taxon>
    </lineage>
</organism>
<evidence type="ECO:0000313" key="4">
    <source>
        <dbReference type="EMBL" id="KAF5870946.1"/>
    </source>
</evidence>
<dbReference type="Gene3D" id="1.25.40.20">
    <property type="entry name" value="Ankyrin repeat-containing domain"/>
    <property type="match status" value="1"/>
</dbReference>
<comment type="caution">
    <text evidence="4">The sequence shown here is derived from an EMBL/GenBank/DDBJ whole genome shotgun (WGS) entry which is preliminary data.</text>
</comment>
<dbReference type="PROSITE" id="PS50297">
    <property type="entry name" value="ANK_REP_REGION"/>
    <property type="match status" value="1"/>
</dbReference>
<dbReference type="PANTHER" id="PTHR24171">
    <property type="entry name" value="ANKYRIN REPEAT DOMAIN-CONTAINING PROTEIN 39-RELATED"/>
    <property type="match status" value="1"/>
</dbReference>
<keyword evidence="5" id="KW-1185">Reference proteome</keyword>
<dbReference type="Proteomes" id="UP000531561">
    <property type="component" value="Unassembled WGS sequence"/>
</dbReference>
<gene>
    <name evidence="4" type="ORF">Bfra_009500</name>
</gene>
<keyword evidence="1" id="KW-0677">Repeat</keyword>
<proteinExistence type="predicted"/>
<dbReference type="OrthoDB" id="3553744at2759"/>
<dbReference type="RefSeq" id="XP_037189893.1">
    <property type="nucleotide sequence ID" value="XM_037339843.1"/>
</dbReference>